<evidence type="ECO:0000256" key="2">
    <source>
        <dbReference type="ARBA" id="ARBA00011322"/>
    </source>
</evidence>
<evidence type="ECO:0000313" key="6">
    <source>
        <dbReference type="Proteomes" id="UP000465306"/>
    </source>
</evidence>
<dbReference type="RefSeq" id="WP_241007883.1">
    <property type="nucleotide sequence ID" value="NZ_BLKU01000003.1"/>
</dbReference>
<dbReference type="Proteomes" id="UP000465306">
    <property type="component" value="Unassembled WGS sequence"/>
</dbReference>
<comment type="subunit">
    <text evidence="2">Heterodimer of SbcC and SbcD.</text>
</comment>
<gene>
    <name evidence="5" type="ORF">MKUB_13090</name>
</gene>
<accession>A0ABQ1BJH7</accession>
<reference evidence="5 6" key="1">
    <citation type="journal article" date="2019" name="Emerg. Microbes Infect.">
        <title>Comprehensive subspecies identification of 175 nontuberculous mycobacteria species based on 7547 genomic profiles.</title>
        <authorList>
            <person name="Matsumoto Y."/>
            <person name="Kinjo T."/>
            <person name="Motooka D."/>
            <person name="Nabeya D."/>
            <person name="Jung N."/>
            <person name="Uechi K."/>
            <person name="Horii T."/>
            <person name="Iida T."/>
            <person name="Fujita J."/>
            <person name="Nakamura S."/>
        </authorList>
    </citation>
    <scope>NUCLEOTIDE SEQUENCE [LARGE SCALE GENOMIC DNA]</scope>
    <source>
        <strain evidence="5 6">JCM 13573</strain>
    </source>
</reference>
<proteinExistence type="inferred from homology"/>
<dbReference type="EMBL" id="BLKU01000003">
    <property type="protein sequence ID" value="GFG63819.1"/>
    <property type="molecule type" value="Genomic_DNA"/>
</dbReference>
<dbReference type="InterPro" id="IPR027417">
    <property type="entry name" value="P-loop_NTPase"/>
</dbReference>
<evidence type="ECO:0000256" key="3">
    <source>
        <dbReference type="ARBA" id="ARBA00013368"/>
    </source>
</evidence>
<comment type="similarity">
    <text evidence="1">Belongs to the SMC family. SbcC subfamily.</text>
</comment>
<evidence type="ECO:0000256" key="1">
    <source>
        <dbReference type="ARBA" id="ARBA00006930"/>
    </source>
</evidence>
<organism evidence="5 6">
    <name type="scientific">Mycobacterium kubicae</name>
    <dbReference type="NCBI Taxonomy" id="120959"/>
    <lineage>
        <taxon>Bacteria</taxon>
        <taxon>Bacillati</taxon>
        <taxon>Actinomycetota</taxon>
        <taxon>Actinomycetes</taxon>
        <taxon>Mycobacteriales</taxon>
        <taxon>Mycobacteriaceae</taxon>
        <taxon>Mycobacterium</taxon>
        <taxon>Mycobacterium simiae complex</taxon>
    </lineage>
</organism>
<dbReference type="PANTHER" id="PTHR32114:SF2">
    <property type="entry name" value="ABC TRANSPORTER ABCH.3"/>
    <property type="match status" value="1"/>
</dbReference>
<evidence type="ECO:0000259" key="4">
    <source>
        <dbReference type="Pfam" id="PF13476"/>
    </source>
</evidence>
<feature type="domain" description="Rad50/SbcC-type AAA" evidence="4">
    <location>
        <begin position="73"/>
        <end position="149"/>
    </location>
</feature>
<protein>
    <recommendedName>
        <fullName evidence="3">Nuclease SbcCD subunit C</fullName>
    </recommendedName>
</protein>
<evidence type="ECO:0000313" key="5">
    <source>
        <dbReference type="EMBL" id="GFG63819.1"/>
    </source>
</evidence>
<name>A0ABQ1BJH7_9MYCO</name>
<dbReference type="Pfam" id="PF13476">
    <property type="entry name" value="AAA_23"/>
    <property type="match status" value="1"/>
</dbReference>
<dbReference type="InterPro" id="IPR038729">
    <property type="entry name" value="Rad50/SbcC_AAA"/>
</dbReference>
<comment type="caution">
    <text evidence="5">The sequence shown here is derived from an EMBL/GenBank/DDBJ whole genome shotgun (WGS) entry which is preliminary data.</text>
</comment>
<sequence>MSDERLKNDVLARADEDAGLSDQARLVVLAALESSDDLSEVLGGGTTRRELVDSLTAPIEEPSEPTGAYLTEVTVEGFRGIGPKVTLPLKPGPGLTVVAGRNGSGKSTLAEGLELALTGTNSRWKNKPVIWSQDWRNLHAGKKSEIRVGLAEEGAGTTTIGVDWPPGDDVAVDDSKRWVQRKGKKQEDISVLGWDGALEMYRPLMSYDELSGILEGSPSAFYDQLYKLLGLEQLTDAMARLDAEVKQLRQPAADLRKARDALKPTLESHEDPRAATALAQVRKTKPNLVAVRPLITDGTNAAVPQAWLRAERLTTPEPADIALKCAALRSAADSQRQETERSDALAADRGQLLEMGLDFHEHFGDQKCPVCGNGTLDANWAVAARAALEQEQQAAQALTAARGDCPSPLRSDGGHP</sequence>
<dbReference type="SUPFAM" id="SSF52540">
    <property type="entry name" value="P-loop containing nucleoside triphosphate hydrolases"/>
    <property type="match status" value="1"/>
</dbReference>
<keyword evidence="6" id="KW-1185">Reference proteome</keyword>
<dbReference type="PANTHER" id="PTHR32114">
    <property type="entry name" value="ABC TRANSPORTER ABCH.3"/>
    <property type="match status" value="1"/>
</dbReference>
<dbReference type="Gene3D" id="3.40.50.300">
    <property type="entry name" value="P-loop containing nucleotide triphosphate hydrolases"/>
    <property type="match status" value="1"/>
</dbReference>